<protein>
    <submittedName>
        <fullName evidence="5">TPR repeat protein</fullName>
    </submittedName>
</protein>
<dbReference type="Pfam" id="PF13432">
    <property type="entry name" value="TPR_16"/>
    <property type="match status" value="1"/>
</dbReference>
<dbReference type="EMBL" id="OMOD01000185">
    <property type="protein sequence ID" value="SPF48579.1"/>
    <property type="molecule type" value="Genomic_DNA"/>
</dbReference>
<accession>A0A2U3LA10</accession>
<feature type="signal peptide" evidence="3">
    <location>
        <begin position="1"/>
        <end position="23"/>
    </location>
</feature>
<feature type="repeat" description="TPR" evidence="2">
    <location>
        <begin position="104"/>
        <end position="137"/>
    </location>
</feature>
<gene>
    <name evidence="5" type="ORF">SBA1_870018</name>
</gene>
<evidence type="ECO:0000259" key="4">
    <source>
        <dbReference type="Pfam" id="PF07593"/>
    </source>
</evidence>
<dbReference type="PANTHER" id="PTHR16026">
    <property type="entry name" value="CARTILAGE ACIDIC PROTEIN 1"/>
    <property type="match status" value="1"/>
</dbReference>
<dbReference type="Gene3D" id="2.130.10.130">
    <property type="entry name" value="Integrin alpha, N-terminal"/>
    <property type="match status" value="2"/>
</dbReference>
<dbReference type="Gene3D" id="1.25.40.10">
    <property type="entry name" value="Tetratricopeptide repeat domain"/>
    <property type="match status" value="1"/>
</dbReference>
<evidence type="ECO:0000313" key="5">
    <source>
        <dbReference type="EMBL" id="SPF48579.1"/>
    </source>
</evidence>
<dbReference type="SUPFAM" id="SSF81901">
    <property type="entry name" value="HCP-like"/>
    <property type="match status" value="1"/>
</dbReference>
<dbReference type="PANTHER" id="PTHR16026:SF0">
    <property type="entry name" value="CARTILAGE ACIDIC PROTEIN 1"/>
    <property type="match status" value="1"/>
</dbReference>
<feature type="repeat" description="TPR" evidence="2">
    <location>
        <begin position="138"/>
        <end position="171"/>
    </location>
</feature>
<keyword evidence="2" id="KW-0802">TPR repeat</keyword>
<dbReference type="InterPro" id="IPR011990">
    <property type="entry name" value="TPR-like_helical_dom_sf"/>
</dbReference>
<evidence type="ECO:0000313" key="6">
    <source>
        <dbReference type="Proteomes" id="UP000238701"/>
    </source>
</evidence>
<evidence type="ECO:0000256" key="2">
    <source>
        <dbReference type="PROSITE-ProRule" id="PRU00339"/>
    </source>
</evidence>
<dbReference type="SUPFAM" id="SSF69318">
    <property type="entry name" value="Integrin alpha N-terminal domain"/>
    <property type="match status" value="1"/>
</dbReference>
<dbReference type="AlphaFoldDB" id="A0A2U3LA10"/>
<dbReference type="PROSITE" id="PS50293">
    <property type="entry name" value="TPR_REGION"/>
    <property type="match status" value="1"/>
</dbReference>
<sequence length="1212" mass="133512">MNPKIVSAFIAVFLAAFGLFSTAPQIQPKTPNPTEAARLNNLGCAYMNQQLFEKGLKEFQQAAEADPKLVIARLNQAVAYMNLQKIDEAKALLEDVIQQDPKNPNAWYSLGLLAKNTGDAQAAIEAFTHVTEIDPNDADTWYFLGTAYVQAKQFPPAVDAFEHALKINPLHASAEFGLSRAYQQSADVDHAREHLKRFQYITQNKIGAPMSLAYGEQGQYSRAVESPLSVLKPPTQIKVKFVDVTKEAGLMSRSDESVSLMTTKMLSPGACFLDYDGDGQLDLFVADNGPEGGLGLFHNVGRGKFEDVTKNAQLDPRLHAFGCTAGDYDNDGATDLVVTSPAGLHLLHNEKNGTFKDSSDAAGVLSHVHNLGVTFVDYDHDGDLDLYATLMPYREWGCPSGTTCPTPIVIDTFERANAMWRNNGNGTFSNVTKDTGLAADGGVAALGSDFDNDRAVDLIVSGWKSATIFKNPREGRFQALQPWGAAMPSNPNGIAALDFDHDGWMDLAFTHMGAPGLTLWHNNHGKSFDRVPLPETNWVRAFGVAAFDYDNDGWVDLVAVGETKDGKGEIKLFRNLGPDGFKDVTADVGLDKIHLDSPRAIITGDYDNDGATDLLITQNHGPAVLLRNEGGNQNHWLRLALKGLNDNKSAIGTKVEVFSGGNRQKFEIYGSNGYLGQNSPYLTVGLGDAKEADIVRMMWPTGVLQDEIQVAGDRQQTFLEVDRRGSSCPTLFVWNGQRYEFVADTLGAGVVGHWIGPGQRDIPRPVEYIKIDRNMVREKRSDLGPQTSDLGRQATTQTVWPRSDVRGPGSVLSFRFMEPLEEVVYLDQVRLLAVDHPADVDVYPNEYFASNPPYPEFKVVVSRDARPPAGAWDEHGHDVLPDLLAHRYFGDFKLTQFLGFAQPHSLTLDLGEPYGGGPLWLLAHGEIEYFTANSMYAASQAGIEAIAPYVEALVGNEWKRVMDDMGFPAGGPRTMTADLSGKLPKGTHKIRITTNLQIYWDNILIDRTPQDTAGCKKAGSSTRADRALARNDKDGCEQRQSQTRLTPVPLVHADLEFHGYPLKIEGTPPGKVQYIYEKASATGPYTRPAGTYTRYGDVLPLLTAIDDKLVVFGSGDEVQLDFDPSHLPALPEGWVRDYFFVANGYEKDMDFYAAEGNYVAPLPFLSMGEYPYGPPKSFPLDDVHLNYLLEYNTRHMSGNEQRGYWFDYGNQQ</sequence>
<name>A0A2U3LA10_9BACT</name>
<dbReference type="InterPro" id="IPR013517">
    <property type="entry name" value="FG-GAP"/>
</dbReference>
<dbReference type="Pfam" id="PF13181">
    <property type="entry name" value="TPR_8"/>
    <property type="match status" value="1"/>
</dbReference>
<dbReference type="InterPro" id="IPR019734">
    <property type="entry name" value="TPR_rpt"/>
</dbReference>
<dbReference type="SMART" id="SM00028">
    <property type="entry name" value="TPR"/>
    <property type="match status" value="4"/>
</dbReference>
<keyword evidence="1 3" id="KW-0732">Signal</keyword>
<evidence type="ECO:0000256" key="3">
    <source>
        <dbReference type="SAM" id="SignalP"/>
    </source>
</evidence>
<dbReference type="InterPro" id="IPR011519">
    <property type="entry name" value="UnbV_ASPIC"/>
</dbReference>
<dbReference type="InterPro" id="IPR027039">
    <property type="entry name" value="Crtac1"/>
</dbReference>
<reference evidence="6" key="1">
    <citation type="submission" date="2018-02" db="EMBL/GenBank/DDBJ databases">
        <authorList>
            <person name="Hausmann B."/>
        </authorList>
    </citation>
    <scope>NUCLEOTIDE SEQUENCE [LARGE SCALE GENOMIC DNA]</scope>
    <source>
        <strain evidence="6">Peat soil MAG SbA1</strain>
    </source>
</reference>
<proteinExistence type="predicted"/>
<feature type="repeat" description="TPR" evidence="2">
    <location>
        <begin position="36"/>
        <end position="69"/>
    </location>
</feature>
<evidence type="ECO:0000256" key="1">
    <source>
        <dbReference type="ARBA" id="ARBA00022729"/>
    </source>
</evidence>
<feature type="domain" description="ASPIC/UnbV" evidence="4">
    <location>
        <begin position="650"/>
        <end position="714"/>
    </location>
</feature>
<dbReference type="Pfam" id="PF07593">
    <property type="entry name" value="UnbV_ASPIC"/>
    <property type="match status" value="1"/>
</dbReference>
<dbReference type="Pfam" id="PF13517">
    <property type="entry name" value="FG-GAP_3"/>
    <property type="match status" value="3"/>
</dbReference>
<dbReference type="PROSITE" id="PS50005">
    <property type="entry name" value="TPR"/>
    <property type="match status" value="3"/>
</dbReference>
<organism evidence="5 6">
    <name type="scientific">Candidatus Sulfotelmatobacter kueseliae</name>
    <dbReference type="NCBI Taxonomy" id="2042962"/>
    <lineage>
        <taxon>Bacteria</taxon>
        <taxon>Pseudomonadati</taxon>
        <taxon>Acidobacteriota</taxon>
        <taxon>Terriglobia</taxon>
        <taxon>Terriglobales</taxon>
        <taxon>Candidatus Korobacteraceae</taxon>
        <taxon>Candidatus Sulfotelmatobacter</taxon>
    </lineage>
</organism>
<dbReference type="InterPro" id="IPR028994">
    <property type="entry name" value="Integrin_alpha_N"/>
</dbReference>
<feature type="chain" id="PRO_5015601220" evidence="3">
    <location>
        <begin position="24"/>
        <end position="1212"/>
    </location>
</feature>
<dbReference type="OrthoDB" id="98621at2"/>
<dbReference type="Proteomes" id="UP000238701">
    <property type="component" value="Unassembled WGS sequence"/>
</dbReference>